<dbReference type="InterPro" id="IPR003675">
    <property type="entry name" value="Rce1/LyrA-like_dom"/>
</dbReference>
<feature type="transmembrane region" description="Helical" evidence="1">
    <location>
        <begin position="226"/>
        <end position="244"/>
    </location>
</feature>
<proteinExistence type="predicted"/>
<evidence type="ECO:0000256" key="1">
    <source>
        <dbReference type="SAM" id="Phobius"/>
    </source>
</evidence>
<dbReference type="RefSeq" id="WP_377421221.1">
    <property type="nucleotide sequence ID" value="NZ_JBHSPR010000010.1"/>
</dbReference>
<dbReference type="Proteomes" id="UP001596203">
    <property type="component" value="Unassembled WGS sequence"/>
</dbReference>
<feature type="transmembrane region" description="Helical" evidence="1">
    <location>
        <begin position="198"/>
        <end position="220"/>
    </location>
</feature>
<dbReference type="GO" id="GO:0016787">
    <property type="term" value="F:hydrolase activity"/>
    <property type="evidence" value="ECO:0007669"/>
    <property type="project" value="UniProtKB-KW"/>
</dbReference>
<feature type="transmembrane region" description="Helical" evidence="1">
    <location>
        <begin position="124"/>
        <end position="146"/>
    </location>
</feature>
<keyword evidence="1" id="KW-0812">Transmembrane</keyword>
<reference evidence="4" key="1">
    <citation type="journal article" date="2019" name="Int. J. Syst. Evol. Microbiol.">
        <title>The Global Catalogue of Microorganisms (GCM) 10K type strain sequencing project: providing services to taxonomists for standard genome sequencing and annotation.</title>
        <authorList>
            <consortium name="The Broad Institute Genomics Platform"/>
            <consortium name="The Broad Institute Genome Sequencing Center for Infectious Disease"/>
            <person name="Wu L."/>
            <person name="Ma J."/>
        </authorList>
    </citation>
    <scope>NUCLEOTIDE SEQUENCE [LARGE SCALE GENOMIC DNA]</scope>
    <source>
        <strain evidence="4">ZS-35-S2</strain>
    </source>
</reference>
<keyword evidence="1" id="KW-0472">Membrane</keyword>
<dbReference type="Pfam" id="PF02517">
    <property type="entry name" value="Rce1-like"/>
    <property type="match status" value="1"/>
</dbReference>
<organism evidence="3 4">
    <name type="scientific">Plantactinospora solaniradicis</name>
    <dbReference type="NCBI Taxonomy" id="1723736"/>
    <lineage>
        <taxon>Bacteria</taxon>
        <taxon>Bacillati</taxon>
        <taxon>Actinomycetota</taxon>
        <taxon>Actinomycetes</taxon>
        <taxon>Micromonosporales</taxon>
        <taxon>Micromonosporaceae</taxon>
        <taxon>Plantactinospora</taxon>
    </lineage>
</organism>
<gene>
    <name evidence="3" type="ORF">ACFP2T_13225</name>
</gene>
<feature type="domain" description="CAAX prenyl protease 2/Lysostaphin resistance protein A-like" evidence="2">
    <location>
        <begin position="172"/>
        <end position="262"/>
    </location>
</feature>
<protein>
    <submittedName>
        <fullName evidence="3">CPBP family intramembrane glutamic endopeptidase</fullName>
        <ecNumber evidence="3">3.4.-.-</ecNumber>
    </submittedName>
</protein>
<dbReference type="EC" id="3.4.-.-" evidence="3"/>
<evidence type="ECO:0000313" key="3">
    <source>
        <dbReference type="EMBL" id="MFC6017163.1"/>
    </source>
</evidence>
<accession>A0ABW1K8M5</accession>
<keyword evidence="4" id="KW-1185">Reference proteome</keyword>
<feature type="transmembrane region" description="Helical" evidence="1">
    <location>
        <begin position="38"/>
        <end position="59"/>
    </location>
</feature>
<keyword evidence="3" id="KW-0378">Hydrolase</keyword>
<feature type="transmembrane region" description="Helical" evidence="1">
    <location>
        <begin position="251"/>
        <end position="274"/>
    </location>
</feature>
<feature type="transmembrane region" description="Helical" evidence="1">
    <location>
        <begin position="286"/>
        <end position="305"/>
    </location>
</feature>
<evidence type="ECO:0000259" key="2">
    <source>
        <dbReference type="Pfam" id="PF02517"/>
    </source>
</evidence>
<feature type="transmembrane region" description="Helical" evidence="1">
    <location>
        <begin position="166"/>
        <end position="186"/>
    </location>
</feature>
<evidence type="ECO:0000313" key="4">
    <source>
        <dbReference type="Proteomes" id="UP001596203"/>
    </source>
</evidence>
<dbReference type="EMBL" id="JBHSPR010000010">
    <property type="protein sequence ID" value="MFC6017163.1"/>
    <property type="molecule type" value="Genomic_DNA"/>
</dbReference>
<comment type="caution">
    <text evidence="3">The sequence shown here is derived from an EMBL/GenBank/DDBJ whole genome shotgun (WGS) entry which is preliminary data.</text>
</comment>
<feature type="transmembrane region" description="Helical" evidence="1">
    <location>
        <begin position="84"/>
        <end position="104"/>
    </location>
</feature>
<keyword evidence="1" id="KW-1133">Transmembrane helix</keyword>
<name>A0ABW1K8M5_9ACTN</name>
<sequence length="334" mass="34808">MSDVRLAGTLERMTTPPPPGTPYHRLARTDRHRWWRPVLGSLLILGGTFAVLCLLIGVADSAGRLADRPTGPDGLPTWGPVGDLALLLASIAVALPLVLLAAGWVQDRPVGTVSSVLGRLRWRWLGVCALVAVPTVLVLLGGSLGLLTLTGSADEGGSADGGWPGWWGFLGAVAVLLALVPLQAAAEEYVFRGWLLQAVGAFLRTPWPAIAVQAVLFAAAHGWGTRWGFAELVIMASLTGWLTIRTGGLEAAIALHVVNNVVALVGSAALGQLAAEETAADAPWEMFVVSVLVHAAYTGVVLRLARRRRLPTVLPCYPAPAGPAPATSPAAGGR</sequence>